<dbReference type="Proteomes" id="UP000197019">
    <property type="component" value="Chromosome"/>
</dbReference>
<dbReference type="KEGG" id="mpsy:CEK71_03545"/>
<protein>
    <submittedName>
        <fullName evidence="1">Uncharacterized protein</fullName>
    </submittedName>
</protein>
<evidence type="ECO:0000313" key="1">
    <source>
        <dbReference type="EMBL" id="ASF45207.1"/>
    </source>
</evidence>
<dbReference type="EMBL" id="CP022129">
    <property type="protein sequence ID" value="ASF45207.1"/>
    <property type="molecule type" value="Genomic_DNA"/>
</dbReference>
<dbReference type="RefSeq" id="WP_088618090.1">
    <property type="nucleotide sequence ID" value="NZ_CP022129.1"/>
</dbReference>
<name>A0A1Z4BV66_9GAMM</name>
<proteinExistence type="predicted"/>
<dbReference type="OrthoDB" id="9133868at2"/>
<sequence>MSALQERVHQLEVEQAVLANIITWLLRGKVGASSKTMLAWYLDRGSEDAYYPLDGSDFGRCLGFLAAVPAAAEDMSIYAGISPVWARLVGRWEEIKRLYVEEAAIENYAMPKTSNLIRMIVNGG</sequence>
<evidence type="ECO:0000313" key="2">
    <source>
        <dbReference type="Proteomes" id="UP000197019"/>
    </source>
</evidence>
<accession>A0A1Z4BV66</accession>
<keyword evidence="2" id="KW-1185">Reference proteome</keyword>
<gene>
    <name evidence="1" type="ORF">CEK71_03545</name>
</gene>
<reference evidence="1 2" key="1">
    <citation type="submission" date="2017-06" db="EMBL/GenBank/DDBJ databases">
        <title>Genome Sequencing of the methanotroph Methylovulum psychrotolerants str. HV10-M2 isolated from a high-altitude environment.</title>
        <authorList>
            <person name="Mateos-Rivera A."/>
        </authorList>
    </citation>
    <scope>NUCLEOTIDE SEQUENCE [LARGE SCALE GENOMIC DNA]</scope>
    <source>
        <strain evidence="1 2">HV10_M2</strain>
    </source>
</reference>
<organism evidence="1 2">
    <name type="scientific">Methylovulum psychrotolerans</name>
    <dbReference type="NCBI Taxonomy" id="1704499"/>
    <lineage>
        <taxon>Bacteria</taxon>
        <taxon>Pseudomonadati</taxon>
        <taxon>Pseudomonadota</taxon>
        <taxon>Gammaproteobacteria</taxon>
        <taxon>Methylococcales</taxon>
        <taxon>Methylococcaceae</taxon>
        <taxon>Methylovulum</taxon>
    </lineage>
</organism>
<dbReference type="AlphaFoldDB" id="A0A1Z4BV66"/>